<evidence type="ECO:0000313" key="2">
    <source>
        <dbReference type="EMBL" id="QOR57368.1"/>
    </source>
</evidence>
<organism evidence="2 3">
    <name type="scientific">uncultured phage cr113_1</name>
    <dbReference type="NCBI Taxonomy" id="2772087"/>
    <lineage>
        <taxon>Viruses</taxon>
        <taxon>Duplodnaviria</taxon>
        <taxon>Heunggongvirae</taxon>
        <taxon>Uroviricota</taxon>
        <taxon>Caudoviricetes</taxon>
        <taxon>Crassvirales</taxon>
        <taxon>Suoliviridae</taxon>
        <taxon>Loutivirinae</taxon>
        <taxon>Buchavirus</taxon>
        <taxon>Buchavirus coli</taxon>
    </lineage>
</organism>
<accession>A0A7M1RSR5</accession>
<feature type="transmembrane region" description="Helical" evidence="1">
    <location>
        <begin position="120"/>
        <end position="144"/>
    </location>
</feature>
<keyword evidence="1" id="KW-1133">Transmembrane helix</keyword>
<keyword evidence="1" id="KW-0472">Membrane</keyword>
<proteinExistence type="predicted"/>
<dbReference type="RefSeq" id="YP_010112820.1">
    <property type="nucleotide sequence ID" value="NC_055896.1"/>
</dbReference>
<keyword evidence="1" id="KW-0812">Transmembrane</keyword>
<dbReference type="EMBL" id="MT774403">
    <property type="protein sequence ID" value="QOR57368.1"/>
    <property type="molecule type" value="Genomic_DNA"/>
</dbReference>
<reference evidence="2 3" key="1">
    <citation type="submission" date="2020-07" db="EMBL/GenBank/DDBJ databases">
        <title>Taxonomic proposal: Crassvirales, a new order of highly abundant and diverse bacterial viruses.</title>
        <authorList>
            <person name="Shkoporov A.N."/>
            <person name="Stockdale S.R."/>
            <person name="Guerin E."/>
            <person name="Ross R.P."/>
            <person name="Hill C."/>
        </authorList>
    </citation>
    <scope>NUCLEOTIDE SEQUENCE [LARGE SCALE GENOMIC DNA]</scope>
</reference>
<protein>
    <submittedName>
        <fullName evidence="2">Uncharacterized protein</fullName>
    </submittedName>
</protein>
<keyword evidence="3" id="KW-1185">Reference proteome</keyword>
<dbReference type="GeneID" id="65131307"/>
<dbReference type="KEGG" id="vg:65131307"/>
<dbReference type="Proteomes" id="UP000593598">
    <property type="component" value="Segment"/>
</dbReference>
<evidence type="ECO:0000256" key="1">
    <source>
        <dbReference type="SAM" id="Phobius"/>
    </source>
</evidence>
<sequence length="145" mass="16866">MLNAPLTVILYRDLMQYKRHRSLTNGKSTLYFRIIEIHRITVVYLTLPTHKPITYSMAHLYHALDLLFILLEHEDFHLSSSPCCSIVITIESKCTTPFNLPRQGDRRQVINESAFSLHIYLQYILLEFLMSAMTVGSLGWIILLI</sequence>
<evidence type="ECO:0000313" key="3">
    <source>
        <dbReference type="Proteomes" id="UP000593598"/>
    </source>
</evidence>
<name>A0A7M1RSR5_9CAUD</name>